<reference evidence="2 3" key="1">
    <citation type="submission" date="2023-11" db="EMBL/GenBank/DDBJ databases">
        <title>Draft genome sequence of Microbacterium arthrosphaerae JCM 30492.</title>
        <authorList>
            <person name="Zhang G."/>
            <person name="Ding Y."/>
        </authorList>
    </citation>
    <scope>NUCLEOTIDE SEQUENCE [LARGE SCALE GENOMIC DNA]</scope>
    <source>
        <strain evidence="2 3">JCM 30492</strain>
    </source>
</reference>
<accession>A0ABU4GXP1</accession>
<protein>
    <submittedName>
        <fullName evidence="2">Alpha/beta hydrolase</fullName>
    </submittedName>
</protein>
<evidence type="ECO:0000313" key="3">
    <source>
        <dbReference type="Proteomes" id="UP001283109"/>
    </source>
</evidence>
<dbReference type="EMBL" id="JAWQEV010000001">
    <property type="protein sequence ID" value="MDW4571853.1"/>
    <property type="molecule type" value="Genomic_DNA"/>
</dbReference>
<evidence type="ECO:0000313" key="2">
    <source>
        <dbReference type="EMBL" id="MDW4571853.1"/>
    </source>
</evidence>
<feature type="domain" description="AB hydrolase-1" evidence="1">
    <location>
        <begin position="27"/>
        <end position="226"/>
    </location>
</feature>
<dbReference type="RefSeq" id="WP_318352369.1">
    <property type="nucleotide sequence ID" value="NZ_JAWQEV010000001.1"/>
</dbReference>
<dbReference type="Pfam" id="PF12697">
    <property type="entry name" value="Abhydrolase_6"/>
    <property type="match status" value="1"/>
</dbReference>
<dbReference type="Proteomes" id="UP001283109">
    <property type="component" value="Unassembled WGS sequence"/>
</dbReference>
<keyword evidence="3" id="KW-1185">Reference proteome</keyword>
<name>A0ABU4GXP1_9MICO</name>
<dbReference type="InterPro" id="IPR050266">
    <property type="entry name" value="AB_hydrolase_sf"/>
</dbReference>
<dbReference type="Gene3D" id="3.40.50.1820">
    <property type="entry name" value="alpha/beta hydrolase"/>
    <property type="match status" value="1"/>
</dbReference>
<dbReference type="PRINTS" id="PR00111">
    <property type="entry name" value="ABHYDROLASE"/>
</dbReference>
<organism evidence="2 3">
    <name type="scientific">Microbacterium arthrosphaerae</name>
    <dbReference type="NCBI Taxonomy" id="792652"/>
    <lineage>
        <taxon>Bacteria</taxon>
        <taxon>Bacillati</taxon>
        <taxon>Actinomycetota</taxon>
        <taxon>Actinomycetes</taxon>
        <taxon>Micrococcales</taxon>
        <taxon>Microbacteriaceae</taxon>
        <taxon>Microbacterium</taxon>
    </lineage>
</organism>
<dbReference type="PANTHER" id="PTHR43798:SF33">
    <property type="entry name" value="HYDROLASE, PUTATIVE (AFU_ORTHOLOGUE AFUA_2G14860)-RELATED"/>
    <property type="match status" value="1"/>
</dbReference>
<proteinExistence type="predicted"/>
<sequence>MAGVERFTHAGATIVAERRGRGDRVYVLVHGIGMGRSVFADLARHLGDGEVVTLDLPGYGEAPEPPRVLTMERTADLVAAYLRARVRTPAVVVGHSMGAQVALEIAVRHPSVVERIVLVGPTVDPAARTAPRQLGRLLRDIAVESPVVIARGAREYLRAGPRLRAKFRAMLVHRPEDVLARVDVPALVLRGEDDLVAPQAWCRRVAANIPDGRLAEVAGHGHETMIRDAAPAAGLIRAFAAQSRSTAR</sequence>
<comment type="caution">
    <text evidence="2">The sequence shown here is derived from an EMBL/GenBank/DDBJ whole genome shotgun (WGS) entry which is preliminary data.</text>
</comment>
<dbReference type="PANTHER" id="PTHR43798">
    <property type="entry name" value="MONOACYLGLYCEROL LIPASE"/>
    <property type="match status" value="1"/>
</dbReference>
<dbReference type="SUPFAM" id="SSF53474">
    <property type="entry name" value="alpha/beta-Hydrolases"/>
    <property type="match status" value="1"/>
</dbReference>
<gene>
    <name evidence="2" type="ORF">R8Z58_03575</name>
</gene>
<dbReference type="GO" id="GO:0016787">
    <property type="term" value="F:hydrolase activity"/>
    <property type="evidence" value="ECO:0007669"/>
    <property type="project" value="UniProtKB-KW"/>
</dbReference>
<keyword evidence="2" id="KW-0378">Hydrolase</keyword>
<dbReference type="InterPro" id="IPR000073">
    <property type="entry name" value="AB_hydrolase_1"/>
</dbReference>
<evidence type="ECO:0000259" key="1">
    <source>
        <dbReference type="Pfam" id="PF12697"/>
    </source>
</evidence>
<dbReference type="InterPro" id="IPR029058">
    <property type="entry name" value="AB_hydrolase_fold"/>
</dbReference>